<dbReference type="RefSeq" id="WP_015187540.1">
    <property type="nucleotide sequence ID" value="NZ_CAWMVK010000040.1"/>
</dbReference>
<dbReference type="Pfam" id="PF02681">
    <property type="entry name" value="DUF212"/>
    <property type="match status" value="1"/>
</dbReference>
<feature type="transmembrane region" description="Helical" evidence="1">
    <location>
        <begin position="70"/>
        <end position="90"/>
    </location>
</feature>
<proteinExistence type="predicted"/>
<dbReference type="AlphaFoldDB" id="A0A1U7HV27"/>
<dbReference type="PANTHER" id="PTHR31446">
    <property type="entry name" value="ACID PHOSPHATASE/VANADIUM-DEPENDENT HALOPEROXIDASE-RELATED PROTEIN"/>
    <property type="match status" value="1"/>
</dbReference>
<comment type="caution">
    <text evidence="2">The sequence shown here is derived from an EMBL/GenBank/DDBJ whole genome shotgun (WGS) entry which is preliminary data.</text>
</comment>
<reference evidence="2 3" key="1">
    <citation type="submission" date="2016-11" db="EMBL/GenBank/DDBJ databases">
        <title>Draft Genome Sequences of Nine Cyanobacterial Strains from Diverse Habitats.</title>
        <authorList>
            <person name="Zhu T."/>
            <person name="Hou S."/>
            <person name="Lu X."/>
            <person name="Hess W.R."/>
        </authorList>
    </citation>
    <scope>NUCLEOTIDE SEQUENCE [LARGE SCALE GENOMIC DNA]</scope>
    <source>
        <strain evidence="2 3">5.2 s.c.1</strain>
    </source>
</reference>
<dbReference type="Proteomes" id="UP000185984">
    <property type="component" value="Unassembled WGS sequence"/>
</dbReference>
<evidence type="ECO:0000256" key="1">
    <source>
        <dbReference type="SAM" id="Phobius"/>
    </source>
</evidence>
<feature type="transmembrane region" description="Helical" evidence="1">
    <location>
        <begin position="125"/>
        <end position="147"/>
    </location>
</feature>
<feature type="transmembrane region" description="Helical" evidence="1">
    <location>
        <begin position="42"/>
        <end position="64"/>
    </location>
</feature>
<dbReference type="PANTHER" id="PTHR31446:SF29">
    <property type="entry name" value="ACID PHOSPHATASE_VANADIUM-DEPENDENT HALOPEROXIDASE-RELATED PROTEIN"/>
    <property type="match status" value="1"/>
</dbReference>
<feature type="transmembrane region" description="Helical" evidence="1">
    <location>
        <begin position="12"/>
        <end position="30"/>
    </location>
</feature>
<dbReference type="InterPro" id="IPR003832">
    <property type="entry name" value="DUF212"/>
</dbReference>
<sequence length="151" mass="16227">MQDFGDILDNSVLLVAVIACLIAQASKLVVELIKNRKLDMRVLVTTGGMPSAHSALVTALATGIGQTAGWASTEFAIATIFAIIVMYDAAGVRQAAGKQARILNQMIDELFHENKEFNEDRLKELLGHTPFQVIVGSVLGVTISWLASPAY</sequence>
<gene>
    <name evidence="2" type="ORF">NIES1031_08800</name>
</gene>
<keyword evidence="3" id="KW-1185">Reference proteome</keyword>
<accession>A0A1U7HV27</accession>
<evidence type="ECO:0000313" key="3">
    <source>
        <dbReference type="Proteomes" id="UP000185984"/>
    </source>
</evidence>
<organism evidence="2 3">
    <name type="scientific">Chroogloeocystis siderophila 5.2 s.c.1</name>
    <dbReference type="NCBI Taxonomy" id="247279"/>
    <lineage>
        <taxon>Bacteria</taxon>
        <taxon>Bacillati</taxon>
        <taxon>Cyanobacteriota</taxon>
        <taxon>Cyanophyceae</taxon>
        <taxon>Oscillatoriophycideae</taxon>
        <taxon>Chroococcales</taxon>
        <taxon>Chroococcaceae</taxon>
        <taxon>Chroogloeocystis</taxon>
    </lineage>
</organism>
<name>A0A1U7HV27_9CHRO</name>
<dbReference type="EMBL" id="MRCC01000006">
    <property type="protein sequence ID" value="OKH27388.1"/>
    <property type="molecule type" value="Genomic_DNA"/>
</dbReference>
<protein>
    <submittedName>
        <fullName evidence="2">Acid phosphatase</fullName>
    </submittedName>
</protein>
<dbReference type="OrthoDB" id="9792681at2"/>
<keyword evidence="1" id="KW-1133">Transmembrane helix</keyword>
<keyword evidence="1" id="KW-0472">Membrane</keyword>
<evidence type="ECO:0000313" key="2">
    <source>
        <dbReference type="EMBL" id="OKH27388.1"/>
    </source>
</evidence>
<keyword evidence="1" id="KW-0812">Transmembrane</keyword>
<dbReference type="STRING" id="247279.NIES1031_08800"/>